<feature type="domain" description="LUD" evidence="1">
    <location>
        <begin position="77"/>
        <end position="177"/>
    </location>
</feature>
<name>A0A151B149_9FIRM</name>
<dbReference type="RefSeq" id="WP_062280505.1">
    <property type="nucleotide sequence ID" value="NZ_LTBC01000001.1"/>
</dbReference>
<evidence type="ECO:0000313" key="3">
    <source>
        <dbReference type="Proteomes" id="UP000075670"/>
    </source>
</evidence>
<comment type="caution">
    <text evidence="2">The sequence shown here is derived from an EMBL/GenBank/DDBJ whole genome shotgun (WGS) entry which is preliminary data.</text>
</comment>
<dbReference type="InterPro" id="IPR037171">
    <property type="entry name" value="NagB/RpiA_transferase-like"/>
</dbReference>
<sequence length="187" mass="19871">MNQNDLIAFFTRQAEAMGAQVIPVDGAGGIGPKLVEVLRPFGQRVALVESSMCREAGLEASLTAAGFHIEKDGAGFARQADTGIVEFDYGIAETGTLAMDATGLKARLATMLPLTCVALVRAERVRANLTEVIDAYLERGNWPGYFTLVTGPSRTADIERSLTIGVHGPERLLIILVGNNGGDCHGR</sequence>
<proteinExistence type="predicted"/>
<dbReference type="Pfam" id="PF02589">
    <property type="entry name" value="LUD_dom"/>
    <property type="match status" value="1"/>
</dbReference>
<dbReference type="OrthoDB" id="9794157at2"/>
<evidence type="ECO:0000259" key="1">
    <source>
        <dbReference type="Pfam" id="PF02589"/>
    </source>
</evidence>
<accession>A0A151B149</accession>
<reference evidence="2 3" key="1">
    <citation type="submission" date="2016-02" db="EMBL/GenBank/DDBJ databases">
        <title>Genome sequence of Moorella mulderi DSM 14980.</title>
        <authorList>
            <person name="Poehlein A."/>
            <person name="Daniel R."/>
        </authorList>
    </citation>
    <scope>NUCLEOTIDE SEQUENCE [LARGE SCALE GENOMIC DNA]</scope>
    <source>
        <strain evidence="2 3">DSM 14980</strain>
    </source>
</reference>
<dbReference type="InterPro" id="IPR024185">
    <property type="entry name" value="FTHF_cligase-like_sf"/>
</dbReference>
<keyword evidence="3" id="KW-1185">Reference proteome</keyword>
<dbReference type="Gene3D" id="3.40.50.10420">
    <property type="entry name" value="NagB/RpiA/CoA transferase-like"/>
    <property type="match status" value="1"/>
</dbReference>
<dbReference type="PANTHER" id="PTHR43682">
    <property type="entry name" value="LACTATE UTILIZATION PROTEIN C"/>
    <property type="match status" value="1"/>
</dbReference>
<dbReference type="PANTHER" id="PTHR43682:SF1">
    <property type="entry name" value="LACTATE UTILIZATION PROTEIN C"/>
    <property type="match status" value="1"/>
</dbReference>
<gene>
    <name evidence="2" type="primary">lutC</name>
    <name evidence="2" type="ORF">MOMUL_02450</name>
</gene>
<dbReference type="EMBL" id="LTBC01000001">
    <property type="protein sequence ID" value="KYH33540.1"/>
    <property type="molecule type" value="Genomic_DNA"/>
</dbReference>
<dbReference type="AlphaFoldDB" id="A0A151B149"/>
<evidence type="ECO:0000313" key="2">
    <source>
        <dbReference type="EMBL" id="KYH33540.1"/>
    </source>
</evidence>
<organism evidence="2 3">
    <name type="scientific">Moorella mulderi DSM 14980</name>
    <dbReference type="NCBI Taxonomy" id="1122241"/>
    <lineage>
        <taxon>Bacteria</taxon>
        <taxon>Bacillati</taxon>
        <taxon>Bacillota</taxon>
        <taxon>Clostridia</taxon>
        <taxon>Neomoorellales</taxon>
        <taxon>Neomoorellaceae</taxon>
        <taxon>Neomoorella</taxon>
    </lineage>
</organism>
<dbReference type="Proteomes" id="UP000075670">
    <property type="component" value="Unassembled WGS sequence"/>
</dbReference>
<dbReference type="InterPro" id="IPR003741">
    <property type="entry name" value="LUD_dom"/>
</dbReference>
<dbReference type="PATRIC" id="fig|1122241.3.peg.266"/>
<protein>
    <submittedName>
        <fullName evidence="2">Lactate utilization protein C</fullName>
    </submittedName>
</protein>
<dbReference type="SUPFAM" id="SSF100950">
    <property type="entry name" value="NagB/RpiA/CoA transferase-like"/>
    <property type="match status" value="1"/>
</dbReference>